<proteinExistence type="predicted"/>
<accession>A0A0A9DEW6</accession>
<sequence>MQTKDTFVIVGELLLEGCNARGLIISDVSRVIDTSRHLRAPVP</sequence>
<reference evidence="1" key="1">
    <citation type="submission" date="2014-09" db="EMBL/GenBank/DDBJ databases">
        <authorList>
            <person name="Magalhaes I.L.F."/>
            <person name="Oliveira U."/>
            <person name="Santos F.R."/>
            <person name="Vidigal T.H.D.A."/>
            <person name="Brescovit A.D."/>
            <person name="Santos A.J."/>
        </authorList>
    </citation>
    <scope>NUCLEOTIDE SEQUENCE</scope>
    <source>
        <tissue evidence="1">Shoot tissue taken approximately 20 cm above the soil surface</tissue>
    </source>
</reference>
<reference evidence="1" key="2">
    <citation type="journal article" date="2015" name="Data Brief">
        <title>Shoot transcriptome of the giant reed, Arundo donax.</title>
        <authorList>
            <person name="Barrero R.A."/>
            <person name="Guerrero F.D."/>
            <person name="Moolhuijzen P."/>
            <person name="Goolsby J.A."/>
            <person name="Tidwell J."/>
            <person name="Bellgard S.E."/>
            <person name="Bellgard M.I."/>
        </authorList>
    </citation>
    <scope>NUCLEOTIDE SEQUENCE</scope>
    <source>
        <tissue evidence="1">Shoot tissue taken approximately 20 cm above the soil surface</tissue>
    </source>
</reference>
<protein>
    <submittedName>
        <fullName evidence="1">Uncharacterized protein</fullName>
    </submittedName>
</protein>
<evidence type="ECO:0000313" key="1">
    <source>
        <dbReference type="EMBL" id="JAD87094.1"/>
    </source>
</evidence>
<dbReference type="EMBL" id="GBRH01210801">
    <property type="protein sequence ID" value="JAD87094.1"/>
    <property type="molecule type" value="Transcribed_RNA"/>
</dbReference>
<dbReference type="AlphaFoldDB" id="A0A0A9DEW6"/>
<name>A0A0A9DEW6_ARUDO</name>
<organism evidence="1">
    <name type="scientific">Arundo donax</name>
    <name type="common">Giant reed</name>
    <name type="synonym">Donax arundinaceus</name>
    <dbReference type="NCBI Taxonomy" id="35708"/>
    <lineage>
        <taxon>Eukaryota</taxon>
        <taxon>Viridiplantae</taxon>
        <taxon>Streptophyta</taxon>
        <taxon>Embryophyta</taxon>
        <taxon>Tracheophyta</taxon>
        <taxon>Spermatophyta</taxon>
        <taxon>Magnoliopsida</taxon>
        <taxon>Liliopsida</taxon>
        <taxon>Poales</taxon>
        <taxon>Poaceae</taxon>
        <taxon>PACMAD clade</taxon>
        <taxon>Arundinoideae</taxon>
        <taxon>Arundineae</taxon>
        <taxon>Arundo</taxon>
    </lineage>
</organism>